<dbReference type="Proteomes" id="UP000193689">
    <property type="component" value="Unassembled WGS sequence"/>
</dbReference>
<dbReference type="AlphaFoldDB" id="A0A1Y2DU85"/>
<dbReference type="InterPro" id="IPR004046">
    <property type="entry name" value="GST_C"/>
</dbReference>
<dbReference type="STRING" id="1141098.A0A1Y2DU85"/>
<proteinExistence type="inferred from homology"/>
<dbReference type="Pfam" id="PF00043">
    <property type="entry name" value="GST_C"/>
    <property type="match status" value="1"/>
</dbReference>
<dbReference type="RefSeq" id="XP_040714532.1">
    <property type="nucleotide sequence ID" value="XM_040854430.1"/>
</dbReference>
<dbReference type="InParanoid" id="A0A1Y2DU85"/>
<dbReference type="SUPFAM" id="SSF47616">
    <property type="entry name" value="GST C-terminal domain-like"/>
    <property type="match status" value="1"/>
</dbReference>
<reference evidence="4 5" key="1">
    <citation type="submission" date="2016-07" db="EMBL/GenBank/DDBJ databases">
        <title>Pervasive Adenine N6-methylation of Active Genes in Fungi.</title>
        <authorList>
            <consortium name="DOE Joint Genome Institute"/>
            <person name="Mondo S.J."/>
            <person name="Dannebaum R.O."/>
            <person name="Kuo R.C."/>
            <person name="Labutti K."/>
            <person name="Haridas S."/>
            <person name="Kuo A."/>
            <person name="Salamov A."/>
            <person name="Ahrendt S.R."/>
            <person name="Lipzen A."/>
            <person name="Sullivan W."/>
            <person name="Andreopoulos W.B."/>
            <person name="Clum A."/>
            <person name="Lindquist E."/>
            <person name="Daum C."/>
            <person name="Ramamoorthy G.K."/>
            <person name="Gryganskyi A."/>
            <person name="Culley D."/>
            <person name="Magnuson J.K."/>
            <person name="James T.Y."/>
            <person name="O'Malley M.A."/>
            <person name="Stajich J.E."/>
            <person name="Spatafora J.W."/>
            <person name="Visel A."/>
            <person name="Grigoriev I.V."/>
        </authorList>
    </citation>
    <scope>NUCLEOTIDE SEQUENCE [LARGE SCALE GENOMIC DNA]</scope>
    <source>
        <strain evidence="4 5">CBS 129021</strain>
    </source>
</reference>
<protein>
    <submittedName>
        <fullName evidence="4">Putative disulfide bond reductase yfcG</fullName>
    </submittedName>
</protein>
<evidence type="ECO:0000259" key="3">
    <source>
        <dbReference type="PROSITE" id="PS50405"/>
    </source>
</evidence>
<dbReference type="Pfam" id="PF13409">
    <property type="entry name" value="GST_N_2"/>
    <property type="match status" value="1"/>
</dbReference>
<dbReference type="PROSITE" id="PS50405">
    <property type="entry name" value="GST_CTER"/>
    <property type="match status" value="1"/>
</dbReference>
<evidence type="ECO:0000313" key="4">
    <source>
        <dbReference type="EMBL" id="ORY62696.1"/>
    </source>
</evidence>
<dbReference type="InterPro" id="IPR036249">
    <property type="entry name" value="Thioredoxin-like_sf"/>
</dbReference>
<feature type="domain" description="GST N-terminal" evidence="2">
    <location>
        <begin position="1"/>
        <end position="50"/>
    </location>
</feature>
<feature type="domain" description="GST C-terminal" evidence="3">
    <location>
        <begin position="57"/>
        <end position="184"/>
    </location>
</feature>
<dbReference type="InterPro" id="IPR004045">
    <property type="entry name" value="Glutathione_S-Trfase_N"/>
</dbReference>
<dbReference type="Gene3D" id="1.20.1050.10">
    <property type="match status" value="1"/>
</dbReference>
<dbReference type="EMBL" id="MCFJ01000009">
    <property type="protein sequence ID" value="ORY62696.1"/>
    <property type="molecule type" value="Genomic_DNA"/>
</dbReference>
<dbReference type="PROSITE" id="PS50404">
    <property type="entry name" value="GST_NTER"/>
    <property type="match status" value="1"/>
</dbReference>
<comment type="similarity">
    <text evidence="1">Belongs to the GST superfamily.</text>
</comment>
<comment type="caution">
    <text evidence="4">The sequence shown here is derived from an EMBL/GenBank/DDBJ whole genome shotgun (WGS) entry which is preliminary data.</text>
</comment>
<dbReference type="GeneID" id="63770642"/>
<dbReference type="SFLD" id="SFLDS00019">
    <property type="entry name" value="Glutathione_Transferase_(cytos"/>
    <property type="match status" value="1"/>
</dbReference>
<keyword evidence="5" id="KW-1185">Reference proteome</keyword>
<dbReference type="InterPro" id="IPR010987">
    <property type="entry name" value="Glutathione-S-Trfase_C-like"/>
</dbReference>
<evidence type="ECO:0000313" key="5">
    <source>
        <dbReference type="Proteomes" id="UP000193689"/>
    </source>
</evidence>
<dbReference type="OrthoDB" id="422574at2759"/>
<dbReference type="InterPro" id="IPR036282">
    <property type="entry name" value="Glutathione-S-Trfase_C_sf"/>
</dbReference>
<sequence length="222" mass="25173">MKNTQKEPWFTAINPNGRIPAIVDHDRNDFAVFEGISILGYLTRLYDPDHKFSFPVDSDDYTVAEEWIGWQHGGLGPMQGQANHFLRFAKDKILYSIQRYVGESERLYGILDKRLESREYVAGQGKGKYSIADMSILGWANVTTMVGIDLDMFPNVQAWLDRCLARPAVKKGFAVPSESPMSNAALKHAIETEDAEAKKKHEETLALVDESKEKYCYKYSSP</sequence>
<dbReference type="InterPro" id="IPR040079">
    <property type="entry name" value="Glutathione_S-Trfase"/>
</dbReference>
<dbReference type="SFLD" id="SFLDG00358">
    <property type="entry name" value="Main_(cytGST)"/>
    <property type="match status" value="1"/>
</dbReference>
<dbReference type="Gene3D" id="3.40.30.10">
    <property type="entry name" value="Glutaredoxin"/>
    <property type="match status" value="1"/>
</dbReference>
<name>A0A1Y2DU85_9PEZI</name>
<accession>A0A1Y2DU85</accession>
<organism evidence="4 5">
    <name type="scientific">Pseudomassariella vexata</name>
    <dbReference type="NCBI Taxonomy" id="1141098"/>
    <lineage>
        <taxon>Eukaryota</taxon>
        <taxon>Fungi</taxon>
        <taxon>Dikarya</taxon>
        <taxon>Ascomycota</taxon>
        <taxon>Pezizomycotina</taxon>
        <taxon>Sordariomycetes</taxon>
        <taxon>Xylariomycetidae</taxon>
        <taxon>Amphisphaeriales</taxon>
        <taxon>Pseudomassariaceae</taxon>
        <taxon>Pseudomassariella</taxon>
    </lineage>
</organism>
<dbReference type="PANTHER" id="PTHR44051:SF6">
    <property type="entry name" value="GLUTATHIONE S-TRANSFERASE II"/>
    <property type="match status" value="1"/>
</dbReference>
<dbReference type="SUPFAM" id="SSF52833">
    <property type="entry name" value="Thioredoxin-like"/>
    <property type="match status" value="1"/>
</dbReference>
<gene>
    <name evidence="4" type="ORF">BCR38DRAFT_246125</name>
</gene>
<evidence type="ECO:0000256" key="1">
    <source>
        <dbReference type="ARBA" id="ARBA00007409"/>
    </source>
</evidence>
<evidence type="ECO:0000259" key="2">
    <source>
        <dbReference type="PROSITE" id="PS50404"/>
    </source>
</evidence>
<dbReference type="PANTHER" id="PTHR44051">
    <property type="entry name" value="GLUTATHIONE S-TRANSFERASE-RELATED"/>
    <property type="match status" value="1"/>
</dbReference>